<dbReference type="EC" id="2.4.1.-" evidence="8"/>
<evidence type="ECO:0000256" key="6">
    <source>
        <dbReference type="ARBA" id="ARBA00022989"/>
    </source>
</evidence>
<keyword evidence="4 8" id="KW-0808">Transferase</keyword>
<dbReference type="InterPro" id="IPR008166">
    <property type="entry name" value="Glyco_transf_92"/>
</dbReference>
<sequence>MAFPLVTLSIKNRPFLNNILISKENIVVEGANNAIDIYEIIHKMVPMTDKTIYTKEKVFELIQQQKGNIPVQYSKSQKFWTEKNQTCGKYPKLFDLNFNNHHWQFFKTVNGSYFYILSAFYDNRTLLNNKPVVRILSMISTLKPYIKPYCQFWFKELKQPIFIKLSSSNYIWVKGWGNYKEGILQPYLLTCDIPRTNIKMVPASVSLVESPCDNAKTNINVINNQPALGVKQNIAVCVKGLDLLRVDFSVRLVEWLELLYLLGVNKVIMYELEVHPNISKVLSYYQTKGFIDVIPLTLPGTQPNFKDIRHRYLKEKYVFRRQNEVIPYNDCFYRNMNNYKYISLLDTDEVIMPRKNITTWTKLLDIIQLNDNKHRSHSSFIFRNVYTMPSMTELQGYNQDIPTYMHMLRNVYRSVNYTKPGAYIKAFHNTERILTLHNHFPFACIGGQCSAYSVNTNDAHLMHYRDDCVAELKKVCNQFKKFTVRDENIWRYKEKLSNNTFNVLFRLGFFDYVIGTPNTKWLNSGFSHYFKNK</sequence>
<dbReference type="GO" id="GO:0005737">
    <property type="term" value="C:cytoplasm"/>
    <property type="evidence" value="ECO:0007669"/>
    <property type="project" value="TreeGrafter"/>
</dbReference>
<dbReference type="EMBL" id="CAXKWB010017703">
    <property type="protein sequence ID" value="CAL4119663.1"/>
    <property type="molecule type" value="Genomic_DNA"/>
</dbReference>
<keyword evidence="3 8" id="KW-0328">Glycosyltransferase</keyword>
<reference evidence="9 10" key="1">
    <citation type="submission" date="2024-05" db="EMBL/GenBank/DDBJ databases">
        <authorList>
            <person name="Wallberg A."/>
        </authorList>
    </citation>
    <scope>NUCLEOTIDE SEQUENCE [LARGE SCALE GENOMIC DNA]</scope>
</reference>
<dbReference type="Pfam" id="PF01697">
    <property type="entry name" value="Glyco_transf_92"/>
    <property type="match status" value="1"/>
</dbReference>
<evidence type="ECO:0000256" key="1">
    <source>
        <dbReference type="ARBA" id="ARBA00004167"/>
    </source>
</evidence>
<keyword evidence="7" id="KW-0472">Membrane</keyword>
<accession>A0AAV2RA20</accession>
<name>A0AAV2RA20_MEGNR</name>
<dbReference type="GO" id="GO:0016020">
    <property type="term" value="C:membrane"/>
    <property type="evidence" value="ECO:0007669"/>
    <property type="project" value="UniProtKB-SubCell"/>
</dbReference>
<evidence type="ECO:0000313" key="10">
    <source>
        <dbReference type="Proteomes" id="UP001497623"/>
    </source>
</evidence>
<evidence type="ECO:0000256" key="2">
    <source>
        <dbReference type="ARBA" id="ARBA00007647"/>
    </source>
</evidence>
<evidence type="ECO:0000256" key="8">
    <source>
        <dbReference type="RuleBase" id="RU366017"/>
    </source>
</evidence>
<dbReference type="GO" id="GO:0016757">
    <property type="term" value="F:glycosyltransferase activity"/>
    <property type="evidence" value="ECO:0007669"/>
    <property type="project" value="UniProtKB-UniRule"/>
</dbReference>
<comment type="similarity">
    <text evidence="2 8">Belongs to the glycosyltransferase 92 family.</text>
</comment>
<keyword evidence="6" id="KW-1133">Transmembrane helix</keyword>
<dbReference type="PANTHER" id="PTHR21461">
    <property type="entry name" value="GLYCOSYLTRANSFERASE FAMILY 92 PROTEIN"/>
    <property type="match status" value="1"/>
</dbReference>
<evidence type="ECO:0000256" key="5">
    <source>
        <dbReference type="ARBA" id="ARBA00022692"/>
    </source>
</evidence>
<keyword evidence="10" id="KW-1185">Reference proteome</keyword>
<evidence type="ECO:0000313" key="9">
    <source>
        <dbReference type="EMBL" id="CAL4119663.1"/>
    </source>
</evidence>
<comment type="subcellular location">
    <subcellularLocation>
        <location evidence="1">Membrane</location>
        <topology evidence="1">Single-pass membrane protein</topology>
    </subcellularLocation>
</comment>
<evidence type="ECO:0000256" key="7">
    <source>
        <dbReference type="ARBA" id="ARBA00023136"/>
    </source>
</evidence>
<keyword evidence="5" id="KW-0812">Transmembrane</keyword>
<evidence type="ECO:0000256" key="3">
    <source>
        <dbReference type="ARBA" id="ARBA00022676"/>
    </source>
</evidence>
<proteinExistence type="inferred from homology"/>
<comment type="caution">
    <text evidence="9">The sequence shown here is derived from an EMBL/GenBank/DDBJ whole genome shotgun (WGS) entry which is preliminary data.</text>
</comment>
<dbReference type="AlphaFoldDB" id="A0AAV2RA20"/>
<dbReference type="Proteomes" id="UP001497623">
    <property type="component" value="Unassembled WGS sequence"/>
</dbReference>
<organism evidence="9 10">
    <name type="scientific">Meganyctiphanes norvegica</name>
    <name type="common">Northern krill</name>
    <name type="synonym">Thysanopoda norvegica</name>
    <dbReference type="NCBI Taxonomy" id="48144"/>
    <lineage>
        <taxon>Eukaryota</taxon>
        <taxon>Metazoa</taxon>
        <taxon>Ecdysozoa</taxon>
        <taxon>Arthropoda</taxon>
        <taxon>Crustacea</taxon>
        <taxon>Multicrustacea</taxon>
        <taxon>Malacostraca</taxon>
        <taxon>Eumalacostraca</taxon>
        <taxon>Eucarida</taxon>
        <taxon>Euphausiacea</taxon>
        <taxon>Euphausiidae</taxon>
        <taxon>Meganyctiphanes</taxon>
    </lineage>
</organism>
<protein>
    <recommendedName>
        <fullName evidence="8">Glycosyltransferase family 92 protein</fullName>
        <ecNumber evidence="8">2.4.1.-</ecNumber>
    </recommendedName>
</protein>
<evidence type="ECO:0000256" key="4">
    <source>
        <dbReference type="ARBA" id="ARBA00022679"/>
    </source>
</evidence>
<dbReference type="PANTHER" id="PTHR21461:SF83">
    <property type="entry name" value="GLYCOSYLTRANSFERASE FAMILY 92 PROTEIN"/>
    <property type="match status" value="1"/>
</dbReference>
<gene>
    <name evidence="9" type="ORF">MNOR_LOCUS21734</name>
</gene>